<dbReference type="AlphaFoldDB" id="A0A936ZC94"/>
<dbReference type="RefSeq" id="WP_202059123.1">
    <property type="nucleotide sequence ID" value="NZ_JAEQMY010000012.1"/>
</dbReference>
<evidence type="ECO:0008006" key="3">
    <source>
        <dbReference type="Google" id="ProtNLM"/>
    </source>
</evidence>
<accession>A0A936ZC94</accession>
<dbReference type="EMBL" id="JAEQMY010000012">
    <property type="protein sequence ID" value="MBL0404442.1"/>
    <property type="molecule type" value="Genomic_DNA"/>
</dbReference>
<evidence type="ECO:0000313" key="1">
    <source>
        <dbReference type="EMBL" id="MBL0404442.1"/>
    </source>
</evidence>
<comment type="caution">
    <text evidence="1">The sequence shown here is derived from an EMBL/GenBank/DDBJ whole genome shotgun (WGS) entry which is preliminary data.</text>
</comment>
<gene>
    <name evidence="1" type="ORF">JKG68_10725</name>
</gene>
<sequence>MTTLTQAYRVDYLPNRDAGYVGWAESYKNVVERVQSADHQTWLQPEFQRWLWEDDSVAKLGPGNSVTVDGAYADNQLAERLWQLRNWTRPDEPLARAKFLQDAFEEVLKAVTPRYNARRPSARLARLFCAMFPRDTVCLLAHYMTGWVRRAFRIPKSGWDLIGQQVLFREKLRSELGPETDLSDDIERSQFAWYMLVKVRPTDDGAIDISPTGNPTESDVREAKANSTQLPVRILPVEVQSKGLSYIRDNISLILGALRASEHGATRDDLIRQILSDAPFLNRNSAQSAFATIPRLGLIELRDGAYYPTERGLALLDGEPPGDVITPVIIARVFGVAHILNELRNAKGTLVQGELAERLQSYYPNWTTTFAPTALFQWLLALKLIISKPGSGGRKELSLTEAGEEWAAIVPTDMSAWKIERSDAEATAISNIALDGLGTAAANDMVTDKAPLRPADLTDVRERFKTLDLVGLEETLSLVHHALHALPGKRFVLLAGLSGTGKSALARGYAQAYCEALNLHVDEHRLELAVRPDWIDPGGLLGFFNPIGNPPGFQATNALRFLLRAAKHPHEPYFLCLDEMNLARVEHYFAPLLSAMEGARLEIHAEGEVIDNVPASIEWPKNLFIIGTVNMDESTHAFSDKVLDRAFVFEFWDVDLERWKNERLKQGNPAVLERVFSVVKPLYDALYEARRHFGYRALNEVLAFCQIVPDDAPDTALNAALDHAIFAKILTKVRGDDTGQLGAALASVAGICERENLPVSLRKVKAMSQALEATGAARFWA</sequence>
<dbReference type="InterPro" id="IPR027417">
    <property type="entry name" value="P-loop_NTPase"/>
</dbReference>
<name>A0A936ZC94_9HYPH</name>
<organism evidence="1 2">
    <name type="scientific">Microvirga aerilata</name>
    <dbReference type="NCBI Taxonomy" id="670292"/>
    <lineage>
        <taxon>Bacteria</taxon>
        <taxon>Pseudomonadati</taxon>
        <taxon>Pseudomonadota</taxon>
        <taxon>Alphaproteobacteria</taxon>
        <taxon>Hyphomicrobiales</taxon>
        <taxon>Methylobacteriaceae</taxon>
        <taxon>Microvirga</taxon>
    </lineage>
</organism>
<dbReference type="SUPFAM" id="SSF52540">
    <property type="entry name" value="P-loop containing nucleoside triphosphate hydrolases"/>
    <property type="match status" value="1"/>
</dbReference>
<dbReference type="Proteomes" id="UP000605848">
    <property type="component" value="Unassembled WGS sequence"/>
</dbReference>
<evidence type="ECO:0000313" key="2">
    <source>
        <dbReference type="Proteomes" id="UP000605848"/>
    </source>
</evidence>
<reference evidence="1" key="1">
    <citation type="submission" date="2021-01" db="EMBL/GenBank/DDBJ databases">
        <title>Microvirga sp.</title>
        <authorList>
            <person name="Kim M.K."/>
        </authorList>
    </citation>
    <scope>NUCLEOTIDE SEQUENCE</scope>
    <source>
        <strain evidence="1">5420S-16</strain>
    </source>
</reference>
<proteinExistence type="predicted"/>
<dbReference type="Gene3D" id="3.40.50.300">
    <property type="entry name" value="P-loop containing nucleotide triphosphate hydrolases"/>
    <property type="match status" value="1"/>
</dbReference>
<keyword evidence="2" id="KW-1185">Reference proteome</keyword>
<protein>
    <recommendedName>
        <fullName evidence="3">AAA+ ATPase domain-containing protein</fullName>
    </recommendedName>
</protein>